<evidence type="ECO:0000313" key="3">
    <source>
        <dbReference type="Proteomes" id="UP000013065"/>
    </source>
</evidence>
<dbReference type="AlphaFoldDB" id="N8SGM0"/>
<protein>
    <recommendedName>
        <fullName evidence="5">YcgN family cysteine cluster protein</fullName>
    </recommendedName>
</protein>
<dbReference type="PANTHER" id="PTHR37421">
    <property type="entry name" value="UPF0260 PROTEIN YCGN"/>
    <property type="match status" value="1"/>
</dbReference>
<dbReference type="HOGENOM" id="CLU_109769_1_0_6"/>
<dbReference type="OrthoDB" id="9786855at2"/>
<dbReference type="PANTHER" id="PTHR37421:SF1">
    <property type="entry name" value="UPF0260 PROTEIN YCGN"/>
    <property type="match status" value="1"/>
</dbReference>
<reference evidence="3" key="1">
    <citation type="submission" date="2013-02" db="EMBL/GenBank/DDBJ databases">
        <title>The Genome Sequence of Acinetobacter sp. NIPH 973.</title>
        <authorList>
            <consortium name="The Broad Institute Genome Sequencing Platform"/>
            <consortium name="The Broad Institute Genome Sequencing Center for Infectious Disease"/>
            <person name="Cerqueira G."/>
            <person name="Feldgarden M."/>
            <person name="Courvalin P."/>
            <person name="Perichon B."/>
            <person name="Grillot-Courvalin C."/>
            <person name="Clermont D."/>
            <person name="Rocha E."/>
            <person name="Yoon E.-J."/>
            <person name="Nemec A."/>
            <person name="Walker B."/>
            <person name="Young S.K."/>
            <person name="Zeng Q."/>
            <person name="Gargeya S."/>
            <person name="Fitzgerald M."/>
            <person name="Haas B."/>
            <person name="Abouelleil A."/>
            <person name="Alvarado L."/>
            <person name="Arachchi H.M."/>
            <person name="Berlin A.M."/>
            <person name="Chapman S.B."/>
            <person name="Dewar J."/>
            <person name="Goldberg J."/>
            <person name="Griggs A."/>
            <person name="Gujja S."/>
            <person name="Hansen M."/>
            <person name="Howarth C."/>
            <person name="Imamovic A."/>
            <person name="Larimer J."/>
            <person name="McCowan C."/>
            <person name="Murphy C."/>
            <person name="Neiman D."/>
            <person name="Pearson M."/>
            <person name="Priest M."/>
            <person name="Roberts A."/>
            <person name="Saif S."/>
            <person name="Shea T."/>
            <person name="Sisk P."/>
            <person name="Sykes S."/>
            <person name="Wortman J."/>
            <person name="Nusbaum C."/>
            <person name="Birren B."/>
        </authorList>
    </citation>
    <scope>NUCLEOTIDE SEQUENCE [LARGE SCALE GENOMIC DNA]</scope>
    <source>
        <strain evidence="3">NIPH 973</strain>
    </source>
</reference>
<gene>
    <name evidence="1" type="ORF">F985_00150</name>
    <name evidence="2" type="ORF">IC796_00755</name>
</gene>
<dbReference type="Proteomes" id="UP000516862">
    <property type="component" value="Chromosome"/>
</dbReference>
<reference evidence="2" key="5">
    <citation type="submission" date="2021-03" db="EMBL/GenBank/DDBJ databases">
        <title>Clinical and molecular characterization of Acinetobacter seifertii in Taiwan.</title>
        <authorList>
            <person name="Li L.-H."/>
            <person name="Yang Y.-S."/>
            <person name="Sun J.-R."/>
            <person name="Huang T.-W."/>
            <person name="Huang W.-C."/>
            <person name="Wang Y.-C."/>
            <person name="Kuo T.-H."/>
            <person name="Kuo S.-C."/>
            <person name="Chen T.-L."/>
        </authorList>
    </citation>
    <scope>NUCLEOTIDE SEQUENCE</scope>
    <source>
        <strain evidence="2">AS73</strain>
    </source>
</reference>
<reference evidence="2 4" key="4">
    <citation type="submission" date="2020-09" db="EMBL/GenBank/DDBJ databases">
        <authorList>
            <person name="Chen F.-J."/>
            <person name="Lee Y.-T."/>
        </authorList>
    </citation>
    <scope>NUCLEOTIDE SEQUENCE [LARGE SCALE GENOMIC DNA]</scope>
    <source>
        <strain evidence="2 4">AS73</strain>
    </source>
</reference>
<proteinExistence type="predicted"/>
<name>N8SGM0_9GAMM</name>
<evidence type="ECO:0000313" key="1">
    <source>
        <dbReference type="EMBL" id="ENU44954.1"/>
    </source>
</evidence>
<dbReference type="PIRSF" id="PIRSF006173">
    <property type="entry name" value="UCP006173"/>
    <property type="match status" value="1"/>
</dbReference>
<reference evidence="4" key="3">
    <citation type="submission" date="2020-09" db="EMBL/GenBank/DDBJ databases">
        <title>Clinical and molecular characterization of Acinetobacter seifertii in Taiwan.</title>
        <authorList>
            <person name="Li L.-H."/>
            <person name="Yang Y.-S."/>
            <person name="Sun J.-R."/>
            <person name="Huang T.-W."/>
            <person name="Huang W.-C."/>
            <person name="Wang Y.-C."/>
            <person name="Kuo T.-H."/>
            <person name="Kuo S.-C."/>
            <person name="Chen T.-L."/>
        </authorList>
    </citation>
    <scope>NUCLEOTIDE SEQUENCE [LARGE SCALE GENOMIC DNA]</scope>
    <source>
        <strain evidence="4">AS73</strain>
    </source>
</reference>
<evidence type="ECO:0000313" key="4">
    <source>
        <dbReference type="Proteomes" id="UP000516862"/>
    </source>
</evidence>
<dbReference type="InterPro" id="IPR008228">
    <property type="entry name" value="UCP006173"/>
</dbReference>
<dbReference type="RefSeq" id="WP_004704913.1">
    <property type="nucleotide sequence ID" value="NZ_BKEE01000001.1"/>
</dbReference>
<evidence type="ECO:0000313" key="2">
    <source>
        <dbReference type="EMBL" id="QNX05547.1"/>
    </source>
</evidence>
<sequence>MEIRNKFWEKYKLEDLTRDEWELLCDKCGFCCSYKEYYSDINILIYTDLACRQLNLENHQCKNYKLRFELEASCENFRDIINSTLHLYPDTCAYKLLSENKKIPYWHPLLTGSYENIVKIVREELRLNLISIDDISEDEKHLHIVKWVEYKK</sequence>
<evidence type="ECO:0008006" key="5">
    <source>
        <dbReference type="Google" id="ProtNLM"/>
    </source>
</evidence>
<dbReference type="EMBL" id="APOO01000002">
    <property type="protein sequence ID" value="ENU44954.1"/>
    <property type="molecule type" value="Genomic_DNA"/>
</dbReference>
<dbReference type="EMBL" id="CP061561">
    <property type="protein sequence ID" value="QNX05547.1"/>
    <property type="molecule type" value="Genomic_DNA"/>
</dbReference>
<organism evidence="1 3">
    <name type="scientific">Acinetobacter seifertii</name>
    <dbReference type="NCBI Taxonomy" id="1530123"/>
    <lineage>
        <taxon>Bacteria</taxon>
        <taxon>Pseudomonadati</taxon>
        <taxon>Pseudomonadota</taxon>
        <taxon>Gammaproteobacteria</taxon>
        <taxon>Moraxellales</taxon>
        <taxon>Moraxellaceae</taxon>
        <taxon>Acinetobacter</taxon>
        <taxon>Acinetobacter calcoaceticus/baumannii complex</taxon>
    </lineage>
</organism>
<accession>N8SGM0</accession>
<reference evidence="1 3" key="2">
    <citation type="journal article" date="2015" name="Int. J. Syst. Evol. Microbiol.">
        <title>Acinetobacter seifertii sp. nov., a member of the Acinetobacter calcoaceticus-Acinetobacter baumannii complex isolated from human clinical specimens.</title>
        <authorList>
            <person name="Nemec A."/>
            <person name="Krizova L."/>
            <person name="Maixnerova M."/>
            <person name="Sedo O."/>
            <person name="Brisse S."/>
            <person name="Higgins P.G."/>
        </authorList>
    </citation>
    <scope>NUCLEOTIDE SEQUENCE [LARGE SCALE GENOMIC DNA]</scope>
    <source>
        <strain evidence="1 3">NIPH 973</strain>
    </source>
</reference>
<dbReference type="Proteomes" id="UP000013065">
    <property type="component" value="Unassembled WGS sequence"/>
</dbReference>